<sequence length="80" mass="8817">MVEAGGWPDEEGPAPADERRRQGCLEQATVGPGGFGPLRDGKVFDGLDRTEASKIPEDIRLWNCLFRYPVRSFRTGLNGP</sequence>
<dbReference type="KEGG" id="cmic:caldi_03850"/>
<dbReference type="AlphaFoldDB" id="A0AA35CHV4"/>
<dbReference type="EMBL" id="AP025628">
    <property type="protein sequence ID" value="BDG59295.1"/>
    <property type="molecule type" value="Genomic_DNA"/>
</dbReference>
<gene>
    <name evidence="2" type="ORF">caldi_03850</name>
</gene>
<evidence type="ECO:0000313" key="3">
    <source>
        <dbReference type="Proteomes" id="UP001163687"/>
    </source>
</evidence>
<name>A0AA35CHV4_9FIRM</name>
<organism evidence="2 3">
    <name type="scientific">Caldinitratiruptor microaerophilus</name>
    <dbReference type="NCBI Taxonomy" id="671077"/>
    <lineage>
        <taxon>Bacteria</taxon>
        <taxon>Bacillati</taxon>
        <taxon>Bacillota</taxon>
        <taxon>Clostridia</taxon>
        <taxon>Eubacteriales</taxon>
        <taxon>Symbiobacteriaceae</taxon>
        <taxon>Caldinitratiruptor</taxon>
    </lineage>
</organism>
<feature type="region of interest" description="Disordered" evidence="1">
    <location>
        <begin position="1"/>
        <end position="40"/>
    </location>
</feature>
<dbReference type="Proteomes" id="UP001163687">
    <property type="component" value="Chromosome"/>
</dbReference>
<proteinExistence type="predicted"/>
<evidence type="ECO:0000256" key="1">
    <source>
        <dbReference type="SAM" id="MobiDB-lite"/>
    </source>
</evidence>
<evidence type="ECO:0000313" key="2">
    <source>
        <dbReference type="EMBL" id="BDG59295.1"/>
    </source>
</evidence>
<reference evidence="2" key="1">
    <citation type="submission" date="2022-03" db="EMBL/GenBank/DDBJ databases">
        <title>Complete genome sequence of Caldinitratiruptor microaerophilus.</title>
        <authorList>
            <person name="Mukaiyama R."/>
            <person name="Nishiyama T."/>
            <person name="Ueda K."/>
        </authorList>
    </citation>
    <scope>NUCLEOTIDE SEQUENCE</scope>
    <source>
        <strain evidence="2">JCM 16183</strain>
    </source>
</reference>
<protein>
    <submittedName>
        <fullName evidence="2">Uncharacterized protein</fullName>
    </submittedName>
</protein>
<keyword evidence="3" id="KW-1185">Reference proteome</keyword>
<accession>A0AA35CHV4</accession>